<sequence>MSMLSLFLESSNSPAMMLHSMNVVTACVKYLNPNQTPVLIGDQPLFVLMNRIQYSLLEEHGEDKFVVMIGGLHIKPAALRMAGHWLEGSGGRGKLKAWDAWTAFPETTDAFAVISEGNLDSVMDNVEKFVIILYDRSCEKNTGE</sequence>
<evidence type="ECO:0000313" key="2">
    <source>
        <dbReference type="Proteomes" id="UP001159363"/>
    </source>
</evidence>
<organism evidence="1 2">
    <name type="scientific">Dryococelus australis</name>
    <dbReference type="NCBI Taxonomy" id="614101"/>
    <lineage>
        <taxon>Eukaryota</taxon>
        <taxon>Metazoa</taxon>
        <taxon>Ecdysozoa</taxon>
        <taxon>Arthropoda</taxon>
        <taxon>Hexapoda</taxon>
        <taxon>Insecta</taxon>
        <taxon>Pterygota</taxon>
        <taxon>Neoptera</taxon>
        <taxon>Polyneoptera</taxon>
        <taxon>Phasmatodea</taxon>
        <taxon>Verophasmatodea</taxon>
        <taxon>Anareolatae</taxon>
        <taxon>Phasmatidae</taxon>
        <taxon>Eurycanthinae</taxon>
        <taxon>Dryococelus</taxon>
    </lineage>
</organism>
<keyword evidence="2" id="KW-1185">Reference proteome</keyword>
<evidence type="ECO:0000313" key="1">
    <source>
        <dbReference type="EMBL" id="KAJ8894213.1"/>
    </source>
</evidence>
<comment type="caution">
    <text evidence="1">The sequence shown here is derived from an EMBL/GenBank/DDBJ whole genome shotgun (WGS) entry which is preliminary data.</text>
</comment>
<dbReference type="Proteomes" id="UP001159363">
    <property type="component" value="Chromosome 2"/>
</dbReference>
<protein>
    <submittedName>
        <fullName evidence="1">Uncharacterized protein</fullName>
    </submittedName>
</protein>
<dbReference type="PANTHER" id="PTHR47018">
    <property type="entry name" value="CXC DOMAIN-CONTAINING PROTEIN-RELATED"/>
    <property type="match status" value="1"/>
</dbReference>
<name>A0ABQ9IC09_9NEOP</name>
<gene>
    <name evidence="1" type="ORF">PR048_006823</name>
</gene>
<accession>A0ABQ9IC09</accession>
<proteinExistence type="predicted"/>
<reference evidence="1 2" key="1">
    <citation type="submission" date="2023-02" db="EMBL/GenBank/DDBJ databases">
        <title>LHISI_Scaffold_Assembly.</title>
        <authorList>
            <person name="Stuart O.P."/>
            <person name="Cleave R."/>
            <person name="Magrath M.J.L."/>
            <person name="Mikheyev A.S."/>
        </authorList>
    </citation>
    <scope>NUCLEOTIDE SEQUENCE [LARGE SCALE GENOMIC DNA]</scope>
    <source>
        <strain evidence="1">Daus_M_001</strain>
        <tissue evidence="1">Leg muscle</tissue>
    </source>
</reference>
<dbReference type="EMBL" id="JARBHB010000002">
    <property type="protein sequence ID" value="KAJ8894213.1"/>
    <property type="molecule type" value="Genomic_DNA"/>
</dbReference>